<accession>A0A6J4RK02</accession>
<feature type="compositionally biased region" description="Basic residues" evidence="1">
    <location>
        <begin position="134"/>
        <end position="147"/>
    </location>
</feature>
<feature type="compositionally biased region" description="Basic residues" evidence="1">
    <location>
        <begin position="235"/>
        <end position="250"/>
    </location>
</feature>
<evidence type="ECO:0000313" key="2">
    <source>
        <dbReference type="EMBL" id="CAA9471382.1"/>
    </source>
</evidence>
<proteinExistence type="predicted"/>
<feature type="compositionally biased region" description="Low complexity" evidence="1">
    <location>
        <begin position="107"/>
        <end position="117"/>
    </location>
</feature>
<name>A0A6J4RK02_9ACTN</name>
<protein>
    <submittedName>
        <fullName evidence="2">Uncharacterized protein</fullName>
    </submittedName>
</protein>
<feature type="compositionally biased region" description="Basic and acidic residues" evidence="1">
    <location>
        <begin position="211"/>
        <end position="222"/>
    </location>
</feature>
<feature type="compositionally biased region" description="Basic residues" evidence="1">
    <location>
        <begin position="39"/>
        <end position="56"/>
    </location>
</feature>
<feature type="region of interest" description="Disordered" evidence="1">
    <location>
        <begin position="134"/>
        <end position="321"/>
    </location>
</feature>
<feature type="compositionally biased region" description="Basic residues" evidence="1">
    <location>
        <begin position="155"/>
        <end position="165"/>
    </location>
</feature>
<evidence type="ECO:0000256" key="1">
    <source>
        <dbReference type="SAM" id="MobiDB-lite"/>
    </source>
</evidence>
<feature type="compositionally biased region" description="Basic residues" evidence="1">
    <location>
        <begin position="201"/>
        <end position="210"/>
    </location>
</feature>
<feature type="non-terminal residue" evidence="2">
    <location>
        <position position="1"/>
    </location>
</feature>
<organism evidence="2">
    <name type="scientific">uncultured Rubrobacteraceae bacterium</name>
    <dbReference type="NCBI Taxonomy" id="349277"/>
    <lineage>
        <taxon>Bacteria</taxon>
        <taxon>Bacillati</taxon>
        <taxon>Actinomycetota</taxon>
        <taxon>Rubrobacteria</taxon>
        <taxon>Rubrobacterales</taxon>
        <taxon>Rubrobacteraceae</taxon>
        <taxon>environmental samples</taxon>
    </lineage>
</organism>
<dbReference type="AlphaFoldDB" id="A0A6J4RK02"/>
<sequence length="321" mass="36299">ELRRPHKGRVQDLLAQQVPLVLRLLRRGRWLELRRQRPLRGRQPRRRPRAVGHPWHRGAGGPGSLRQRGAARRALRRDRPDRAAVPGAYPDLAGSPGRERGRHRPGRGAPVRVGLAGRSRERLARARLLRRVLPHNARAAHRHRGAHRAAGGGNLRRHGGRRRPGDRRGAGGAARSSGADRGLHPPLRRRPVRPEGDRGAPGRHLRVLRRRVQDLPPRHRQEPAPLAHKPAARDRGHHSRRVGTRHRRPRPLSPDHPPGLRGDVHGRRRDGHRGRRDPAAHPPRRLRRHRRVLPLLLDPRLPPPHRAPRRRGAGAGERGGV</sequence>
<feature type="region of interest" description="Disordered" evidence="1">
    <location>
        <begin position="39"/>
        <end position="118"/>
    </location>
</feature>
<dbReference type="EMBL" id="CADCVM010000069">
    <property type="protein sequence ID" value="CAA9471382.1"/>
    <property type="molecule type" value="Genomic_DNA"/>
</dbReference>
<reference evidence="2" key="1">
    <citation type="submission" date="2020-02" db="EMBL/GenBank/DDBJ databases">
        <authorList>
            <person name="Meier V. D."/>
        </authorList>
    </citation>
    <scope>NUCLEOTIDE SEQUENCE</scope>
    <source>
        <strain evidence="2">AVDCRST_MAG05</strain>
    </source>
</reference>
<gene>
    <name evidence="2" type="ORF">AVDCRST_MAG05-581</name>
</gene>
<feature type="compositionally biased region" description="Basic residues" evidence="1">
    <location>
        <begin position="282"/>
        <end position="292"/>
    </location>
</feature>
<feature type="compositionally biased region" description="Basic residues" evidence="1">
    <location>
        <begin position="266"/>
        <end position="275"/>
    </location>
</feature>
<feature type="non-terminal residue" evidence="2">
    <location>
        <position position="321"/>
    </location>
</feature>